<evidence type="ECO:0000313" key="2">
    <source>
        <dbReference type="EMBL" id="CAB3400765.1"/>
    </source>
</evidence>
<dbReference type="CDD" id="cd18316">
    <property type="entry name" value="BTB_POZ_KCTD-like"/>
    <property type="match status" value="1"/>
</dbReference>
<dbReference type="PANTHER" id="PTHR14499">
    <property type="entry name" value="POTASSIUM CHANNEL TETRAMERIZATION DOMAIN-CONTAINING"/>
    <property type="match status" value="1"/>
</dbReference>
<dbReference type="SUPFAM" id="SSF54695">
    <property type="entry name" value="POZ domain"/>
    <property type="match status" value="1"/>
</dbReference>
<gene>
    <name evidence="2" type="ORF">CBOVIS_LOCUS3630</name>
</gene>
<dbReference type="GO" id="GO:0051260">
    <property type="term" value="P:protein homooligomerization"/>
    <property type="evidence" value="ECO:0007669"/>
    <property type="project" value="InterPro"/>
</dbReference>
<dbReference type="InterPro" id="IPR011333">
    <property type="entry name" value="SKP1/BTB/POZ_sf"/>
</dbReference>
<dbReference type="Proteomes" id="UP000494206">
    <property type="component" value="Unassembled WGS sequence"/>
</dbReference>
<accession>A0A8S1EJ19</accession>
<evidence type="ECO:0000259" key="1">
    <source>
        <dbReference type="Pfam" id="PF02214"/>
    </source>
</evidence>
<dbReference type="InterPro" id="IPR003131">
    <property type="entry name" value="T1-type_BTB"/>
</dbReference>
<dbReference type="Gene3D" id="3.30.710.10">
    <property type="entry name" value="Potassium Channel Kv1.1, Chain A"/>
    <property type="match status" value="1"/>
</dbReference>
<comment type="caution">
    <text evidence="2">The sequence shown here is derived from an EMBL/GenBank/DDBJ whole genome shotgun (WGS) entry which is preliminary data.</text>
</comment>
<protein>
    <recommendedName>
        <fullName evidence="1">Potassium channel tetramerisation-type BTB domain-containing protein</fullName>
    </recommendedName>
</protein>
<dbReference type="AlphaFoldDB" id="A0A8S1EJ19"/>
<keyword evidence="3" id="KW-1185">Reference proteome</keyword>
<sequence length="150" mass="17363">MMKPAISIESGTPVFHRMQLKSAQKEDATPHHGRDLINLNVGGTRFTTFYNTLLNARSSYFENFICGDGNTGVIYLFEQRVIKDETGAVFINRDGLLFSYVLQFMRDRQKCVLPADRNILEMLMRESEFFGIESFKNIIIERLRSIEKEI</sequence>
<dbReference type="OrthoDB" id="2414723at2759"/>
<feature type="domain" description="Potassium channel tetramerisation-type BTB" evidence="1">
    <location>
        <begin position="37"/>
        <end position="134"/>
    </location>
</feature>
<organism evidence="2 3">
    <name type="scientific">Caenorhabditis bovis</name>
    <dbReference type="NCBI Taxonomy" id="2654633"/>
    <lineage>
        <taxon>Eukaryota</taxon>
        <taxon>Metazoa</taxon>
        <taxon>Ecdysozoa</taxon>
        <taxon>Nematoda</taxon>
        <taxon>Chromadorea</taxon>
        <taxon>Rhabditida</taxon>
        <taxon>Rhabditina</taxon>
        <taxon>Rhabditomorpha</taxon>
        <taxon>Rhabditoidea</taxon>
        <taxon>Rhabditidae</taxon>
        <taxon>Peloderinae</taxon>
        <taxon>Caenorhabditis</taxon>
    </lineage>
</organism>
<name>A0A8S1EJ19_9PELO</name>
<dbReference type="EMBL" id="CADEPM010000002">
    <property type="protein sequence ID" value="CAB3400765.1"/>
    <property type="molecule type" value="Genomic_DNA"/>
</dbReference>
<evidence type="ECO:0000313" key="3">
    <source>
        <dbReference type="Proteomes" id="UP000494206"/>
    </source>
</evidence>
<proteinExistence type="predicted"/>
<reference evidence="2 3" key="1">
    <citation type="submission" date="2020-04" db="EMBL/GenBank/DDBJ databases">
        <authorList>
            <person name="Laetsch R D."/>
            <person name="Stevens L."/>
            <person name="Kumar S."/>
            <person name="Blaxter L. M."/>
        </authorList>
    </citation>
    <scope>NUCLEOTIDE SEQUENCE [LARGE SCALE GENOMIC DNA]</scope>
</reference>
<dbReference type="Pfam" id="PF02214">
    <property type="entry name" value="BTB_2"/>
    <property type="match status" value="1"/>
</dbReference>
<dbReference type="PANTHER" id="PTHR14499:SF135">
    <property type="entry name" value="BTB DOMAIN-CONTAINING PROTEIN-RELATED"/>
    <property type="match status" value="1"/>
</dbReference>